<keyword evidence="5" id="KW-0220">Diaminopimelate biosynthesis</keyword>
<name>A0A5C4S3A6_PROVB</name>
<keyword evidence="10" id="KW-1185">Reference proteome</keyword>
<dbReference type="InterPro" id="IPR018357">
    <property type="entry name" value="Hexapep_transf_CS"/>
</dbReference>
<dbReference type="Pfam" id="PF14602">
    <property type="entry name" value="Hexapep_2"/>
    <property type="match status" value="1"/>
</dbReference>
<evidence type="ECO:0000256" key="4">
    <source>
        <dbReference type="ARBA" id="ARBA00022737"/>
    </source>
</evidence>
<evidence type="ECO:0000256" key="3">
    <source>
        <dbReference type="ARBA" id="ARBA00022679"/>
    </source>
</evidence>
<evidence type="ECO:0000256" key="6">
    <source>
        <dbReference type="ARBA" id="ARBA00023154"/>
    </source>
</evidence>
<dbReference type="EC" id="2.3.1.117" evidence="9"/>
<dbReference type="SUPFAM" id="SSF51161">
    <property type="entry name" value="Trimeric LpxA-like enzymes"/>
    <property type="match status" value="1"/>
</dbReference>
<gene>
    <name evidence="9" type="ORF">FGF68_00170</name>
</gene>
<evidence type="ECO:0000313" key="9">
    <source>
        <dbReference type="EMBL" id="TNJ37637.1"/>
    </source>
</evidence>
<dbReference type="PROSITE" id="PS00101">
    <property type="entry name" value="HEXAPEP_TRANSFERASES"/>
    <property type="match status" value="1"/>
</dbReference>
<evidence type="ECO:0000256" key="1">
    <source>
        <dbReference type="ARBA" id="ARBA00007274"/>
    </source>
</evidence>
<dbReference type="AlphaFoldDB" id="A0A5C4S3A6"/>
<comment type="similarity">
    <text evidence="1">Belongs to the transferase hexapeptide repeat family.</text>
</comment>
<dbReference type="InterPro" id="IPR050179">
    <property type="entry name" value="Trans_hexapeptide_repeat"/>
</dbReference>
<keyword evidence="2" id="KW-0028">Amino-acid biosynthesis</keyword>
<dbReference type="GO" id="GO:0019877">
    <property type="term" value="P:diaminopimelate biosynthetic process"/>
    <property type="evidence" value="ECO:0007669"/>
    <property type="project" value="UniProtKB-KW"/>
</dbReference>
<keyword evidence="7 9" id="KW-0012">Acyltransferase</keyword>
<comment type="caution">
    <text evidence="9">The sequence shown here is derived from an EMBL/GenBank/DDBJ whole genome shotgun (WGS) entry which is preliminary data.</text>
</comment>
<protein>
    <submittedName>
        <fullName evidence="9">2,3,4,5-tetrahydropyridine-2,6-dicarboxylate N-succinyltransferase</fullName>
        <ecNumber evidence="9">2.3.1.117</ecNumber>
    </submittedName>
</protein>
<dbReference type="Gene3D" id="1.10.166.10">
    <property type="entry name" value="Tetrahydrodipicolinate-N-succinyltransferase, N-terminal domain"/>
    <property type="match status" value="1"/>
</dbReference>
<dbReference type="InterPro" id="IPR001451">
    <property type="entry name" value="Hexapep"/>
</dbReference>
<dbReference type="NCBIfam" id="NF008808">
    <property type="entry name" value="PRK11830.1"/>
    <property type="match status" value="1"/>
</dbReference>
<reference evidence="9 10" key="1">
    <citation type="submission" date="2019-05" db="EMBL/GenBank/DDBJ databases">
        <title>Draft Whole-Genome sequence of the green sulfur bacterium Prosthecochloris vibrioformis DSM 260.</title>
        <authorList>
            <person name="Meyer T.E."/>
            <person name="Kyndt J.A."/>
        </authorList>
    </citation>
    <scope>NUCLEOTIDE SEQUENCE [LARGE SCALE GENOMIC DNA]</scope>
    <source>
        <strain evidence="9 10">DSM 260</strain>
    </source>
</reference>
<dbReference type="EMBL" id="VDCI01000001">
    <property type="protein sequence ID" value="TNJ37637.1"/>
    <property type="molecule type" value="Genomic_DNA"/>
</dbReference>
<evidence type="ECO:0000256" key="5">
    <source>
        <dbReference type="ARBA" id="ARBA00022915"/>
    </source>
</evidence>
<feature type="domain" description="Tetrahydrodipicolinate-N-succinyltransferase chain A" evidence="8">
    <location>
        <begin position="22"/>
        <end position="72"/>
    </location>
</feature>
<sequence>MSESYNELRQRIESFSALKPEDLKAEASTAMEVFREFKCLLNSGKIRSAEKQDGRWQANAWVKQGILLGMKLGGLQENTIQFRGTYDWTFIDKDTYPLKRFRKDDGVRIVPGGSSVRDGSYLAPSVVMMPPAYVNVGAYVDEGTMIDSHALVGSCAQVGRNVHLSAAVQIGGVLEPVGAVPVVIEDDVMVGGNCGIYEGTVVSSRAVIGTGVILNASTPVYDIPNSRVIRKTPDQPLIIPEGAVVIAGSRPAKGAFAEAEGLSVYTPIIVKYRDEKTDSATALESALR</sequence>
<dbReference type="PANTHER" id="PTHR43300">
    <property type="entry name" value="ACETYLTRANSFERASE"/>
    <property type="match status" value="1"/>
</dbReference>
<dbReference type="RefSeq" id="WP_139625978.1">
    <property type="nucleotide sequence ID" value="NZ_VDCI01000001.1"/>
</dbReference>
<keyword evidence="4" id="KW-0677">Repeat</keyword>
<dbReference type="InterPro" id="IPR037133">
    <property type="entry name" value="THP_succinylTrfase_N_sf"/>
</dbReference>
<evidence type="ECO:0000259" key="8">
    <source>
        <dbReference type="Pfam" id="PF14805"/>
    </source>
</evidence>
<dbReference type="GO" id="GO:0008666">
    <property type="term" value="F:2,3,4,5-tetrahydropyridine-2,6-dicarboxylate N-succinyltransferase activity"/>
    <property type="evidence" value="ECO:0007669"/>
    <property type="project" value="UniProtKB-EC"/>
</dbReference>
<evidence type="ECO:0000313" key="10">
    <source>
        <dbReference type="Proteomes" id="UP000309544"/>
    </source>
</evidence>
<dbReference type="InterPro" id="IPR011004">
    <property type="entry name" value="Trimer_LpxA-like_sf"/>
</dbReference>
<dbReference type="PANTHER" id="PTHR43300:SF10">
    <property type="entry name" value="2,3,4,5-TETRAHYDROPYRIDINE-2,6-DICARBOXYLATE N-ACETYLTRANSFERASE"/>
    <property type="match status" value="1"/>
</dbReference>
<dbReference type="Pfam" id="PF14805">
    <property type="entry name" value="THDPS_N_2"/>
    <property type="match status" value="1"/>
</dbReference>
<dbReference type="Gene3D" id="2.160.10.10">
    <property type="entry name" value="Hexapeptide repeat proteins"/>
    <property type="match status" value="1"/>
</dbReference>
<accession>A0A5C4S3A6</accession>
<proteinExistence type="inferred from homology"/>
<organism evidence="9 10">
    <name type="scientific">Prosthecochloris vibrioformis</name>
    <name type="common">Chlorobium vibrioforme</name>
    <dbReference type="NCBI Taxonomy" id="1098"/>
    <lineage>
        <taxon>Bacteria</taxon>
        <taxon>Pseudomonadati</taxon>
        <taxon>Chlorobiota</taxon>
        <taxon>Chlorobiia</taxon>
        <taxon>Chlorobiales</taxon>
        <taxon>Chlorobiaceae</taxon>
        <taxon>Prosthecochloris</taxon>
    </lineage>
</organism>
<dbReference type="Proteomes" id="UP000309544">
    <property type="component" value="Unassembled WGS sequence"/>
</dbReference>
<keyword evidence="3 9" id="KW-0808">Transferase</keyword>
<dbReference type="InterPro" id="IPR023180">
    <property type="entry name" value="THP_succinylTrfase_dom1"/>
</dbReference>
<dbReference type="GO" id="GO:0009085">
    <property type="term" value="P:lysine biosynthetic process"/>
    <property type="evidence" value="ECO:0007669"/>
    <property type="project" value="UniProtKB-KW"/>
</dbReference>
<keyword evidence="6" id="KW-0457">Lysine biosynthesis</keyword>
<dbReference type="CDD" id="cd03350">
    <property type="entry name" value="LbH_THP_succinylT"/>
    <property type="match status" value="1"/>
</dbReference>
<evidence type="ECO:0000256" key="7">
    <source>
        <dbReference type="ARBA" id="ARBA00023315"/>
    </source>
</evidence>
<evidence type="ECO:0000256" key="2">
    <source>
        <dbReference type="ARBA" id="ARBA00022605"/>
    </source>
</evidence>